<proteinExistence type="predicted"/>
<dbReference type="SUPFAM" id="SSF51206">
    <property type="entry name" value="cAMP-binding domain-like"/>
    <property type="match status" value="1"/>
</dbReference>
<dbReference type="InterPro" id="IPR014710">
    <property type="entry name" value="RmlC-like_jellyroll"/>
</dbReference>
<protein>
    <recommendedName>
        <fullName evidence="3">Cyclic nucleotide-binding domain-containing protein</fullName>
    </recommendedName>
</protein>
<dbReference type="Gene3D" id="1.10.10.10">
    <property type="entry name" value="Winged helix-like DNA-binding domain superfamily/Winged helix DNA-binding domain"/>
    <property type="match status" value="1"/>
</dbReference>
<dbReference type="PATRIC" id="fig|1203554.3.peg.999"/>
<dbReference type="InterPro" id="IPR036388">
    <property type="entry name" value="WH-like_DNA-bd_sf"/>
</dbReference>
<name>S3BGE7_9BURK</name>
<dbReference type="InterPro" id="IPR018490">
    <property type="entry name" value="cNMP-bd_dom_sf"/>
</dbReference>
<dbReference type="InterPro" id="IPR036390">
    <property type="entry name" value="WH_DNA-bd_sf"/>
</dbReference>
<dbReference type="eggNOG" id="COG0664">
    <property type="taxonomic scope" value="Bacteria"/>
</dbReference>
<dbReference type="RefSeq" id="WP_016474293.1">
    <property type="nucleotide sequence ID" value="NZ_KE150480.1"/>
</dbReference>
<accession>S3BGE7</accession>
<evidence type="ECO:0008006" key="3">
    <source>
        <dbReference type="Google" id="ProtNLM"/>
    </source>
</evidence>
<gene>
    <name evidence="1" type="ORF">HMPREF1476_00977</name>
</gene>
<dbReference type="SUPFAM" id="SSF46785">
    <property type="entry name" value="Winged helix' DNA-binding domain"/>
    <property type="match status" value="1"/>
</dbReference>
<comment type="caution">
    <text evidence="1">The sequence shown here is derived from an EMBL/GenBank/DDBJ whole genome shotgun (WGS) entry which is preliminary data.</text>
</comment>
<dbReference type="AlphaFoldDB" id="S3BGE7"/>
<dbReference type="Proteomes" id="UP000014400">
    <property type="component" value="Unassembled WGS sequence"/>
</dbReference>
<sequence length="262" mass="29432">MRQVFRMRPWIFPPEPQAIQEIFVRYGVIREFAKGAVMEHGGKGDAAQVGFLTKGLATFSCLDVQSQTHIFALLAPGRALGDLDALNPHRVAVQVDFIRPSSVLIVPRARFLESLRASVEMMEIYADLAILKQESALEGMLANFTLDLEARLRVFLLSAITSFAELQRGGWNLCPLGLTITELSRILSADRSWVSTKINDWIKLGDARKDGRKLYLHGRLFDSVWDWGCGKQNLRSSPEGLKAEPKPIEHYAELRRKRAGLS</sequence>
<reference evidence="1 2" key="1">
    <citation type="submission" date="2013-04" db="EMBL/GenBank/DDBJ databases">
        <title>The Genome Sequence of Sutterella wadsworthensis HGA0223.</title>
        <authorList>
            <consortium name="The Broad Institute Genomics Platform"/>
            <person name="Earl A."/>
            <person name="Ward D."/>
            <person name="Feldgarden M."/>
            <person name="Gevers D."/>
            <person name="Schmidt T.M."/>
            <person name="Dover J."/>
            <person name="Dai D."/>
            <person name="Walker B."/>
            <person name="Young S."/>
            <person name="Zeng Q."/>
            <person name="Gargeya S."/>
            <person name="Fitzgerald M."/>
            <person name="Haas B."/>
            <person name="Abouelleil A."/>
            <person name="Allen A.W."/>
            <person name="Alvarado L."/>
            <person name="Arachchi H.M."/>
            <person name="Berlin A.M."/>
            <person name="Chapman S.B."/>
            <person name="Gainer-Dewar J."/>
            <person name="Goldberg J."/>
            <person name="Griggs A."/>
            <person name="Gujja S."/>
            <person name="Hansen M."/>
            <person name="Howarth C."/>
            <person name="Imamovic A."/>
            <person name="Ireland A."/>
            <person name="Larimer J."/>
            <person name="McCowan C."/>
            <person name="Murphy C."/>
            <person name="Pearson M."/>
            <person name="Poon T.W."/>
            <person name="Priest M."/>
            <person name="Roberts A."/>
            <person name="Saif S."/>
            <person name="Shea T."/>
            <person name="Sisk P."/>
            <person name="Sykes S."/>
            <person name="Wortman J."/>
            <person name="Nusbaum C."/>
            <person name="Birren B."/>
        </authorList>
    </citation>
    <scope>NUCLEOTIDE SEQUENCE [LARGE SCALE GENOMIC DNA]</scope>
    <source>
        <strain evidence="1 2">HGA0223</strain>
    </source>
</reference>
<dbReference type="HOGENOM" id="CLU_1061424_0_0_4"/>
<evidence type="ECO:0000313" key="2">
    <source>
        <dbReference type="Proteomes" id="UP000014400"/>
    </source>
</evidence>
<dbReference type="Gene3D" id="2.60.120.10">
    <property type="entry name" value="Jelly Rolls"/>
    <property type="match status" value="1"/>
</dbReference>
<dbReference type="EMBL" id="ATCF01000015">
    <property type="protein sequence ID" value="EPD99521.1"/>
    <property type="molecule type" value="Genomic_DNA"/>
</dbReference>
<evidence type="ECO:0000313" key="1">
    <source>
        <dbReference type="EMBL" id="EPD99521.1"/>
    </source>
</evidence>
<keyword evidence="2" id="KW-1185">Reference proteome</keyword>
<dbReference type="STRING" id="1203554.HMPREF1476_00977"/>
<organism evidence="1 2">
    <name type="scientific">Sutterella wadsworthensis HGA0223</name>
    <dbReference type="NCBI Taxonomy" id="1203554"/>
    <lineage>
        <taxon>Bacteria</taxon>
        <taxon>Pseudomonadati</taxon>
        <taxon>Pseudomonadota</taxon>
        <taxon>Betaproteobacteria</taxon>
        <taxon>Burkholderiales</taxon>
        <taxon>Sutterellaceae</taxon>
        <taxon>Sutterella</taxon>
    </lineage>
</organism>